<dbReference type="RefSeq" id="WP_188641084.1">
    <property type="nucleotide sequence ID" value="NZ_BMID01000001.1"/>
</dbReference>
<dbReference type="InterPro" id="IPR010982">
    <property type="entry name" value="Lambda_DNA-bd_dom_sf"/>
</dbReference>
<dbReference type="PROSITE" id="PS50943">
    <property type="entry name" value="HTH_CROC1"/>
    <property type="match status" value="1"/>
</dbReference>
<dbReference type="EMBL" id="BMID01000001">
    <property type="protein sequence ID" value="GFZ98746.1"/>
    <property type="molecule type" value="Genomic_DNA"/>
</dbReference>
<comment type="caution">
    <text evidence="2">The sequence shown here is derived from an EMBL/GenBank/DDBJ whole genome shotgun (WGS) entry which is preliminary data.</text>
</comment>
<dbReference type="Pfam" id="PF13560">
    <property type="entry name" value="HTH_31"/>
    <property type="match status" value="1"/>
</dbReference>
<dbReference type="SMART" id="SM00530">
    <property type="entry name" value="HTH_XRE"/>
    <property type="match status" value="1"/>
</dbReference>
<proteinExistence type="predicted"/>
<name>A0ABQ1F3D2_9SPHN</name>
<dbReference type="Proteomes" id="UP000603317">
    <property type="component" value="Unassembled WGS sequence"/>
</dbReference>
<feature type="domain" description="HTH cro/C1-type" evidence="1">
    <location>
        <begin position="9"/>
        <end position="64"/>
    </location>
</feature>
<dbReference type="CDD" id="cd00093">
    <property type="entry name" value="HTH_XRE"/>
    <property type="match status" value="1"/>
</dbReference>
<protein>
    <recommendedName>
        <fullName evidence="1">HTH cro/C1-type domain-containing protein</fullName>
    </recommendedName>
</protein>
<gene>
    <name evidence="2" type="ORF">GCM10010923_03710</name>
</gene>
<dbReference type="SUPFAM" id="SSF47413">
    <property type="entry name" value="lambda repressor-like DNA-binding domains"/>
    <property type="match status" value="1"/>
</dbReference>
<sequence length="297" mass="33171">MTKINATNLRLLRVRRNLTLDALEELSGVNRVTISRIENGSRQNSRRHTLEGLAKALSTDIETLTGPDLNEGSPDGPFSGRKSQMNVRMADDARNALALVALRYNVKPAHILHVAPFLFLWAAEESLRRRQKHLDEVANQWDLLGKLAGARHLSPKLQESWEADDLMVAEEGSIRARDLFGLKIADEHLREEYEDSEQNPFARFLASLAADLGDLAEFEHWSPYWDGPGYTLGQNEAERLTGGNAAAAGEIVHGYAPLHELPREIREAGPKAIAEWATEAGNKTRETWKGLLDELEI</sequence>
<accession>A0ABQ1F3D2</accession>
<evidence type="ECO:0000259" key="1">
    <source>
        <dbReference type="PROSITE" id="PS50943"/>
    </source>
</evidence>
<reference evidence="3" key="1">
    <citation type="journal article" date="2019" name="Int. J. Syst. Evol. Microbiol.">
        <title>The Global Catalogue of Microorganisms (GCM) 10K type strain sequencing project: providing services to taxonomists for standard genome sequencing and annotation.</title>
        <authorList>
            <consortium name="The Broad Institute Genomics Platform"/>
            <consortium name="The Broad Institute Genome Sequencing Center for Infectious Disease"/>
            <person name="Wu L."/>
            <person name="Ma J."/>
        </authorList>
    </citation>
    <scope>NUCLEOTIDE SEQUENCE [LARGE SCALE GENOMIC DNA]</scope>
    <source>
        <strain evidence="3">CGMCC 1.15297</strain>
    </source>
</reference>
<evidence type="ECO:0000313" key="2">
    <source>
        <dbReference type="EMBL" id="GFZ98746.1"/>
    </source>
</evidence>
<dbReference type="InterPro" id="IPR001387">
    <property type="entry name" value="Cro/C1-type_HTH"/>
</dbReference>
<evidence type="ECO:0000313" key="3">
    <source>
        <dbReference type="Proteomes" id="UP000603317"/>
    </source>
</evidence>
<organism evidence="2 3">
    <name type="scientific">Blastomonas marina</name>
    <dbReference type="NCBI Taxonomy" id="1867408"/>
    <lineage>
        <taxon>Bacteria</taxon>
        <taxon>Pseudomonadati</taxon>
        <taxon>Pseudomonadota</taxon>
        <taxon>Alphaproteobacteria</taxon>
        <taxon>Sphingomonadales</taxon>
        <taxon>Sphingomonadaceae</taxon>
        <taxon>Blastomonas</taxon>
    </lineage>
</organism>
<dbReference type="Gene3D" id="1.10.260.40">
    <property type="entry name" value="lambda repressor-like DNA-binding domains"/>
    <property type="match status" value="1"/>
</dbReference>
<keyword evidence="3" id="KW-1185">Reference proteome</keyword>